<dbReference type="CDD" id="cd03224">
    <property type="entry name" value="ABC_TM1139_LivF_branched"/>
    <property type="match status" value="1"/>
</dbReference>
<evidence type="ECO:0000256" key="4">
    <source>
        <dbReference type="ARBA" id="ARBA00022840"/>
    </source>
</evidence>
<evidence type="ECO:0000259" key="6">
    <source>
        <dbReference type="PROSITE" id="PS50893"/>
    </source>
</evidence>
<comment type="similarity">
    <text evidence="1">Belongs to the ABC transporter superfamily.</text>
</comment>
<dbReference type="KEGG" id="psti:SOO65_12985"/>
<sequence>MEILAVDGLAVNFGNVQALKGISFKVPKGKIVSLIGANGAGKTTTLKAISGNVKSIGAVVFNGHPISNRESYQLVGDGLIHCPEGRGVFPNLTVMENLQLGIVGRHHAKVNFDKNLEMGFHYFPRLKERINQVAGTLSGGEQQMLAIARALIGEPDLLLLDEPSLGLAPQVVKLIFDIIVKINKDNQTTVLLVEQNAKQALKISDYAYVLETGKILLEGSGSNLLDNEDVKKIYLGEH</sequence>
<dbReference type="PROSITE" id="PS00211">
    <property type="entry name" value="ABC_TRANSPORTER_1"/>
    <property type="match status" value="1"/>
</dbReference>
<dbReference type="EMBL" id="CP139487">
    <property type="protein sequence ID" value="WPU63605.1"/>
    <property type="molecule type" value="Genomic_DNA"/>
</dbReference>
<keyword evidence="3" id="KW-0547">Nucleotide-binding</keyword>
<dbReference type="GO" id="GO:0015658">
    <property type="term" value="F:branched-chain amino acid transmembrane transporter activity"/>
    <property type="evidence" value="ECO:0007669"/>
    <property type="project" value="TreeGrafter"/>
</dbReference>
<dbReference type="GO" id="GO:0015807">
    <property type="term" value="P:L-amino acid transport"/>
    <property type="evidence" value="ECO:0007669"/>
    <property type="project" value="TreeGrafter"/>
</dbReference>
<dbReference type="InterPro" id="IPR052156">
    <property type="entry name" value="BCAA_Transport_ATP-bd_LivF"/>
</dbReference>
<keyword evidence="5" id="KW-0029">Amino-acid transport</keyword>
<evidence type="ECO:0000313" key="7">
    <source>
        <dbReference type="EMBL" id="WPU63605.1"/>
    </source>
</evidence>
<reference evidence="7 8" key="1">
    <citation type="submission" date="2023-11" db="EMBL/GenBank/DDBJ databases">
        <title>Peredibacter starrii A3.12.</title>
        <authorList>
            <person name="Mitchell R.J."/>
        </authorList>
    </citation>
    <scope>NUCLEOTIDE SEQUENCE [LARGE SCALE GENOMIC DNA]</scope>
    <source>
        <strain evidence="7 8">A3.12</strain>
    </source>
</reference>
<dbReference type="SMART" id="SM00382">
    <property type="entry name" value="AAA"/>
    <property type="match status" value="1"/>
</dbReference>
<dbReference type="GO" id="GO:0005524">
    <property type="term" value="F:ATP binding"/>
    <property type="evidence" value="ECO:0007669"/>
    <property type="project" value="UniProtKB-KW"/>
</dbReference>
<evidence type="ECO:0000256" key="1">
    <source>
        <dbReference type="ARBA" id="ARBA00005417"/>
    </source>
</evidence>
<protein>
    <submittedName>
        <fullName evidence="7">ABC transporter ATP-binding protein</fullName>
    </submittedName>
</protein>
<evidence type="ECO:0000256" key="5">
    <source>
        <dbReference type="ARBA" id="ARBA00022970"/>
    </source>
</evidence>
<dbReference type="RefSeq" id="WP_321390614.1">
    <property type="nucleotide sequence ID" value="NZ_CP139487.1"/>
</dbReference>
<dbReference type="Pfam" id="PF00005">
    <property type="entry name" value="ABC_tran"/>
    <property type="match status" value="1"/>
</dbReference>
<dbReference type="PROSITE" id="PS50893">
    <property type="entry name" value="ABC_TRANSPORTER_2"/>
    <property type="match status" value="1"/>
</dbReference>
<dbReference type="InterPro" id="IPR027417">
    <property type="entry name" value="P-loop_NTPase"/>
</dbReference>
<gene>
    <name evidence="7" type="ORF">SOO65_12985</name>
</gene>
<dbReference type="InterPro" id="IPR003593">
    <property type="entry name" value="AAA+_ATPase"/>
</dbReference>
<dbReference type="AlphaFoldDB" id="A0AAX4HKC6"/>
<dbReference type="GO" id="GO:0016887">
    <property type="term" value="F:ATP hydrolysis activity"/>
    <property type="evidence" value="ECO:0007669"/>
    <property type="project" value="InterPro"/>
</dbReference>
<keyword evidence="4 7" id="KW-0067">ATP-binding</keyword>
<dbReference type="InterPro" id="IPR003439">
    <property type="entry name" value="ABC_transporter-like_ATP-bd"/>
</dbReference>
<evidence type="ECO:0000256" key="2">
    <source>
        <dbReference type="ARBA" id="ARBA00022448"/>
    </source>
</evidence>
<dbReference type="SUPFAM" id="SSF52540">
    <property type="entry name" value="P-loop containing nucleoside triphosphate hydrolases"/>
    <property type="match status" value="1"/>
</dbReference>
<dbReference type="PANTHER" id="PTHR43820">
    <property type="entry name" value="HIGH-AFFINITY BRANCHED-CHAIN AMINO ACID TRANSPORT ATP-BINDING PROTEIN LIVF"/>
    <property type="match status" value="1"/>
</dbReference>
<keyword evidence="8" id="KW-1185">Reference proteome</keyword>
<dbReference type="PANTHER" id="PTHR43820:SF4">
    <property type="entry name" value="HIGH-AFFINITY BRANCHED-CHAIN AMINO ACID TRANSPORT ATP-BINDING PROTEIN LIVF"/>
    <property type="match status" value="1"/>
</dbReference>
<accession>A0AAX4HKC6</accession>
<evidence type="ECO:0000256" key="3">
    <source>
        <dbReference type="ARBA" id="ARBA00022741"/>
    </source>
</evidence>
<dbReference type="InterPro" id="IPR017871">
    <property type="entry name" value="ABC_transporter-like_CS"/>
</dbReference>
<name>A0AAX4HKC6_9BACT</name>
<keyword evidence="2" id="KW-0813">Transport</keyword>
<organism evidence="7 8">
    <name type="scientific">Peredibacter starrii</name>
    <dbReference type="NCBI Taxonomy" id="28202"/>
    <lineage>
        <taxon>Bacteria</taxon>
        <taxon>Pseudomonadati</taxon>
        <taxon>Bdellovibrionota</taxon>
        <taxon>Bacteriovoracia</taxon>
        <taxon>Bacteriovoracales</taxon>
        <taxon>Bacteriovoracaceae</taxon>
        <taxon>Peredibacter</taxon>
    </lineage>
</organism>
<evidence type="ECO:0000313" key="8">
    <source>
        <dbReference type="Proteomes" id="UP001324634"/>
    </source>
</evidence>
<dbReference type="Gene3D" id="3.40.50.300">
    <property type="entry name" value="P-loop containing nucleotide triphosphate hydrolases"/>
    <property type="match status" value="1"/>
</dbReference>
<proteinExistence type="inferred from homology"/>
<dbReference type="Proteomes" id="UP001324634">
    <property type="component" value="Chromosome"/>
</dbReference>
<feature type="domain" description="ABC transporter" evidence="6">
    <location>
        <begin position="4"/>
        <end position="237"/>
    </location>
</feature>